<evidence type="ECO:0000256" key="1">
    <source>
        <dbReference type="SAM" id="MobiDB-lite"/>
    </source>
</evidence>
<gene>
    <name evidence="3" type="ORF">COT51_03835</name>
</gene>
<sequence>MPNAYGEDKDGKFVLWENKDGQSNKKYIDGPNKGEHQGYDPENQRSFVRSSKRDWEDGEEQSSSGICFIASAVLGEDLPLSFLRPLKKWRYSVMEKSFLGEILSDWYRRTGVTVAEVIAKHPRVRRLLFLLFVRPGVKLSGRSPSAIRDIFLYLIFLLGWLVAKAISLMG</sequence>
<dbReference type="EMBL" id="PEYV01000062">
    <property type="protein sequence ID" value="PIS21234.1"/>
    <property type="molecule type" value="Genomic_DNA"/>
</dbReference>
<feature type="transmembrane region" description="Helical" evidence="2">
    <location>
        <begin position="150"/>
        <end position="169"/>
    </location>
</feature>
<evidence type="ECO:0000313" key="4">
    <source>
        <dbReference type="Proteomes" id="UP000231098"/>
    </source>
</evidence>
<keyword evidence="2" id="KW-1133">Transmembrane helix</keyword>
<feature type="compositionally biased region" description="Basic and acidic residues" evidence="1">
    <location>
        <begin position="22"/>
        <end position="43"/>
    </location>
</feature>
<protein>
    <submittedName>
        <fullName evidence="3">Uncharacterized protein</fullName>
    </submittedName>
</protein>
<feature type="region of interest" description="Disordered" evidence="1">
    <location>
        <begin position="22"/>
        <end position="59"/>
    </location>
</feature>
<keyword evidence="2" id="KW-0472">Membrane</keyword>
<proteinExistence type="predicted"/>
<reference evidence="4" key="1">
    <citation type="submission" date="2017-09" db="EMBL/GenBank/DDBJ databases">
        <title>Depth-based differentiation of microbial function through sediment-hosted aquifers and enrichment of novel symbionts in the deep terrestrial subsurface.</title>
        <authorList>
            <person name="Probst A.J."/>
            <person name="Ladd B."/>
            <person name="Jarett J.K."/>
            <person name="Geller-Mcgrath D.E."/>
            <person name="Sieber C.M.K."/>
            <person name="Emerson J.B."/>
            <person name="Anantharaman K."/>
            <person name="Thomas B.C."/>
            <person name="Malmstrom R."/>
            <person name="Stieglmeier M."/>
            <person name="Klingl A."/>
            <person name="Woyke T."/>
            <person name="Ryan C.M."/>
            <person name="Banfield J.F."/>
        </authorList>
    </citation>
    <scope>NUCLEOTIDE SEQUENCE [LARGE SCALE GENOMIC DNA]</scope>
</reference>
<evidence type="ECO:0000313" key="3">
    <source>
        <dbReference type="EMBL" id="PIS21234.1"/>
    </source>
</evidence>
<accession>A0A2H0X8J8</accession>
<dbReference type="Proteomes" id="UP000231098">
    <property type="component" value="Unassembled WGS sequence"/>
</dbReference>
<evidence type="ECO:0000256" key="2">
    <source>
        <dbReference type="SAM" id="Phobius"/>
    </source>
</evidence>
<name>A0A2H0X8J8_UNCKA</name>
<organism evidence="3 4">
    <name type="scientific">candidate division WWE3 bacterium CG08_land_8_20_14_0_20_41_15</name>
    <dbReference type="NCBI Taxonomy" id="1975086"/>
    <lineage>
        <taxon>Bacteria</taxon>
        <taxon>Katanobacteria</taxon>
    </lineage>
</organism>
<comment type="caution">
    <text evidence="3">The sequence shown here is derived from an EMBL/GenBank/DDBJ whole genome shotgun (WGS) entry which is preliminary data.</text>
</comment>
<keyword evidence="2" id="KW-0812">Transmembrane</keyword>
<dbReference type="AlphaFoldDB" id="A0A2H0X8J8"/>